<dbReference type="EMBL" id="KU686206">
    <property type="protein sequence ID" value="AOV60646.1"/>
    <property type="molecule type" value="Genomic_DNA"/>
</dbReference>
<proteinExistence type="predicted"/>
<dbReference type="GeneID" id="30307627"/>
<evidence type="ECO:0000259" key="1">
    <source>
        <dbReference type="Pfam" id="PF24225"/>
    </source>
</evidence>
<dbReference type="EMBL" id="KU686205">
    <property type="protein sequence ID" value="AOV60418.1"/>
    <property type="molecule type" value="Genomic_DNA"/>
</dbReference>
<feature type="domain" description="DUF7441" evidence="1">
    <location>
        <begin position="5"/>
        <end position="64"/>
    </location>
</feature>
<dbReference type="Proteomes" id="UP000202784">
    <property type="component" value="Segment"/>
</dbReference>
<sequence>MTQLIDPTDSRYFTCTSDLLYDKHNYKVVNNNNDYVIVESWEEAALIWWNTPPKFISHIEVIDS</sequence>
<gene>
    <name evidence="4" type="ORF">N161109_043</name>
    <name evidence="2" type="ORF">S050808_043</name>
    <name evidence="3" type="ORF">S820908_043</name>
</gene>
<evidence type="ECO:0000313" key="3">
    <source>
        <dbReference type="EMBL" id="AOV60418.1"/>
    </source>
</evidence>
<evidence type="ECO:0000313" key="4">
    <source>
        <dbReference type="EMBL" id="AOV60646.1"/>
    </source>
</evidence>
<dbReference type="EMBL" id="KU686204">
    <property type="protein sequence ID" value="AOV60190.1"/>
    <property type="molecule type" value="Genomic_DNA"/>
</dbReference>
<accession>A0A1D8KNG2</accession>
<evidence type="ECO:0000313" key="5">
    <source>
        <dbReference type="Proteomes" id="UP000202784"/>
    </source>
</evidence>
<dbReference type="Pfam" id="PF24225">
    <property type="entry name" value="DUF7441"/>
    <property type="match status" value="1"/>
</dbReference>
<reference evidence="5 6" key="1">
    <citation type="journal article" date="2016" name="Virology">
        <title>The genomic content and context of auxiliary metabolic genes in marine cyanomyoviruses.</title>
        <authorList>
            <person name="Crummett L.T."/>
            <person name="Puxty R.J."/>
            <person name="Weihe C."/>
            <person name="Marston M.F."/>
            <person name="Martiny J.B."/>
        </authorList>
    </citation>
    <scope>NUCLEOTIDE SEQUENCE [LARGE SCALE GENOMIC DNA]</scope>
    <source>
        <strain evidence="2">0808SB05</strain>
        <strain evidence="3">0908SB82</strain>
        <strain evidence="4">1109NB16</strain>
    </source>
</reference>
<name>A0A1D8KNG2_9CAUD</name>
<dbReference type="Proteomes" id="UP000241903">
    <property type="component" value="Segment"/>
</dbReference>
<dbReference type="Proteomes" id="UP000240393">
    <property type="component" value="Segment"/>
</dbReference>
<keyword evidence="5" id="KW-1185">Reference proteome</keyword>
<organism evidence="2 6">
    <name type="scientific">Synechococcus phage S-CAM9</name>
    <dbReference type="NCBI Taxonomy" id="1883369"/>
    <lineage>
        <taxon>Viruses</taxon>
        <taxon>Duplodnaviria</taxon>
        <taxon>Heunggongvirae</taxon>
        <taxon>Uroviricota</taxon>
        <taxon>Caudoviricetes</taxon>
        <taxon>Pantevenvirales</taxon>
        <taxon>Kyanoviridae</taxon>
        <taxon>Kanaloavirus</taxon>
        <taxon>Kanaloavirus scam9</taxon>
    </lineage>
</organism>
<protein>
    <recommendedName>
        <fullName evidence="1">DUF7441 domain-containing protein</fullName>
    </recommendedName>
</protein>
<evidence type="ECO:0000313" key="2">
    <source>
        <dbReference type="EMBL" id="AOV60190.1"/>
    </source>
</evidence>
<dbReference type="KEGG" id="vg:30307627"/>
<dbReference type="RefSeq" id="YP_009322478.1">
    <property type="nucleotide sequence ID" value="NC_031922.1"/>
</dbReference>
<dbReference type="InterPro" id="IPR055864">
    <property type="entry name" value="DUF7441"/>
</dbReference>
<evidence type="ECO:0000313" key="6">
    <source>
        <dbReference type="Proteomes" id="UP000240393"/>
    </source>
</evidence>